<feature type="region of interest" description="Disordered" evidence="1">
    <location>
        <begin position="368"/>
        <end position="401"/>
    </location>
</feature>
<feature type="region of interest" description="Disordered" evidence="1">
    <location>
        <begin position="170"/>
        <end position="273"/>
    </location>
</feature>
<feature type="compositionally biased region" description="Basic and acidic residues" evidence="1">
    <location>
        <begin position="308"/>
        <end position="320"/>
    </location>
</feature>
<dbReference type="EMBL" id="JAVFKD010000014">
    <property type="protein sequence ID" value="KAK5991024.1"/>
    <property type="molecule type" value="Genomic_DNA"/>
</dbReference>
<feature type="region of interest" description="Disordered" evidence="1">
    <location>
        <begin position="600"/>
        <end position="627"/>
    </location>
</feature>
<gene>
    <name evidence="2" type="ORF">PT974_09300</name>
</gene>
<comment type="caution">
    <text evidence="2">The sequence shown here is derived from an EMBL/GenBank/DDBJ whole genome shotgun (WGS) entry which is preliminary data.</text>
</comment>
<evidence type="ECO:0000256" key="1">
    <source>
        <dbReference type="SAM" id="MobiDB-lite"/>
    </source>
</evidence>
<feature type="compositionally biased region" description="Polar residues" evidence="1">
    <location>
        <begin position="170"/>
        <end position="185"/>
    </location>
</feature>
<feature type="region of interest" description="Disordered" evidence="1">
    <location>
        <begin position="63"/>
        <end position="112"/>
    </location>
</feature>
<organism evidence="2 3">
    <name type="scientific">Cladobotryum mycophilum</name>
    <dbReference type="NCBI Taxonomy" id="491253"/>
    <lineage>
        <taxon>Eukaryota</taxon>
        <taxon>Fungi</taxon>
        <taxon>Dikarya</taxon>
        <taxon>Ascomycota</taxon>
        <taxon>Pezizomycotina</taxon>
        <taxon>Sordariomycetes</taxon>
        <taxon>Hypocreomycetidae</taxon>
        <taxon>Hypocreales</taxon>
        <taxon>Hypocreaceae</taxon>
        <taxon>Cladobotryum</taxon>
    </lineage>
</organism>
<evidence type="ECO:0008006" key="4">
    <source>
        <dbReference type="Google" id="ProtNLM"/>
    </source>
</evidence>
<feature type="region of interest" description="Disordered" evidence="1">
    <location>
        <begin position="644"/>
        <end position="777"/>
    </location>
</feature>
<feature type="compositionally biased region" description="Low complexity" evidence="1">
    <location>
        <begin position="475"/>
        <end position="495"/>
    </location>
</feature>
<feature type="compositionally biased region" description="Low complexity" evidence="1">
    <location>
        <begin position="449"/>
        <end position="463"/>
    </location>
</feature>
<feature type="compositionally biased region" description="Basic and acidic residues" evidence="1">
    <location>
        <begin position="659"/>
        <end position="686"/>
    </location>
</feature>
<feature type="compositionally biased region" description="Pro residues" evidence="1">
    <location>
        <begin position="705"/>
        <end position="714"/>
    </location>
</feature>
<feature type="region of interest" description="Disordered" evidence="1">
    <location>
        <begin position="292"/>
        <end position="326"/>
    </location>
</feature>
<feature type="compositionally biased region" description="Polar residues" evidence="1">
    <location>
        <begin position="739"/>
        <end position="749"/>
    </location>
</feature>
<evidence type="ECO:0000313" key="3">
    <source>
        <dbReference type="Proteomes" id="UP001338125"/>
    </source>
</evidence>
<dbReference type="Proteomes" id="UP001338125">
    <property type="component" value="Unassembled WGS sequence"/>
</dbReference>
<evidence type="ECO:0000313" key="2">
    <source>
        <dbReference type="EMBL" id="KAK5991024.1"/>
    </source>
</evidence>
<keyword evidence="3" id="KW-1185">Reference proteome</keyword>
<reference evidence="2 3" key="1">
    <citation type="submission" date="2024-01" db="EMBL/GenBank/DDBJ databases">
        <title>Complete genome of Cladobotryum mycophilum ATHUM6906.</title>
        <authorList>
            <person name="Christinaki A.C."/>
            <person name="Myridakis A.I."/>
            <person name="Kouvelis V.N."/>
        </authorList>
    </citation>
    <scope>NUCLEOTIDE SEQUENCE [LARGE SCALE GENOMIC DNA]</scope>
    <source>
        <strain evidence="2 3">ATHUM6906</strain>
    </source>
</reference>
<protein>
    <recommendedName>
        <fullName evidence="4">Proteophosphoglycan ppg4</fullName>
    </recommendedName>
</protein>
<accession>A0ABR0SGB1</accession>
<proteinExistence type="predicted"/>
<feature type="compositionally biased region" description="Polar residues" evidence="1">
    <location>
        <begin position="419"/>
        <end position="433"/>
    </location>
</feature>
<feature type="compositionally biased region" description="Polar residues" evidence="1">
    <location>
        <begin position="567"/>
        <end position="578"/>
    </location>
</feature>
<sequence>MGNTASSEASRKINLKSQKLSKPRAANNVPTNGMLSHSSLSIGSSARYSSSYLAASLPITPVDPQFPGGNAIPEDAIQEHQGSSRRLSRRGSQWMSETPVPPVPESPLLDTRDGRCHSFYADPRAARRQSRTNSVIYNDADPLLPGRKAGTVFVWKSEIQAATAESYREMQQMTQTANRTPQQGQVAGGNLPRANSDLSMYAPVRRRSVIQTPGIATRQERETLPSAPNRSKSKSRRSLPPPALEQPSSQLSRAKAPKRISMPPRPAEIQPQERAATPCDLDYQQLGGHKFGSLRITNGCPSSPAPEKGQRPSSRPDSRPRSSYAKDVVTEAQYQAGGRAAQLKTQNRSANPNVNLFVEKQSRDKIQQISSAPPALNPVMANEKRPRRSPIPDFSGSPQINIQPALANDHNITEHSQRHQQQTITKKSSNSAMTCGRGHLTPSRESNLSRSDSGVGSTSSEASRQTLSKADSGYSSNVSLRSLQSSSQLQEFSKSLHPDAGSQNLYNPKLRRSSEKLTPNPAGYDRLGKSNNRSFSAGGKPIATDDFFQDTPKATRTSIPEKETKSNGRYNRGSNIPQRFSHRNEPSRTTLNTILSVDSTTPQVGDDIRDVTFESPPRPASSLKKRRSFHAVADFAQAATSKIPSLKLRNRKSATDNPFKPEQKLSTEKVDGRRTAPENLEHRQRGLDGNLFSSTNPFRTEKSPAKPPSEPSRTPPGSRGRSQAQALRGRASAPDLYPSTPNQRPTSSERSPHSKLRSQSPKVQRSRGMMDSGVPPPIPAQFRTSQYIASLPRPPSQIIQQGTARPFSVQNPEMLAHDPNSQWQREYMGVGQIPWRRSVVRPGHYSGAVAPGHIDQQSPQYLALHSYNPPAHNGVPIRS</sequence>
<name>A0ABR0SGB1_9HYPO</name>
<feature type="region of interest" description="Disordered" evidence="1">
    <location>
        <begin position="413"/>
        <end position="586"/>
    </location>
</feature>
<feature type="region of interest" description="Disordered" evidence="1">
    <location>
        <begin position="1"/>
        <end position="40"/>
    </location>
</feature>